<feature type="compositionally biased region" description="Low complexity" evidence="2">
    <location>
        <begin position="146"/>
        <end position="156"/>
    </location>
</feature>
<dbReference type="EMBL" id="BLKC01000003">
    <property type="protein sequence ID" value="GFF23595.1"/>
    <property type="molecule type" value="Genomic_DNA"/>
</dbReference>
<feature type="region of interest" description="Disordered" evidence="2">
    <location>
        <begin position="128"/>
        <end position="156"/>
    </location>
</feature>
<dbReference type="Pfam" id="PF03398">
    <property type="entry name" value="Ist1"/>
    <property type="match status" value="2"/>
</dbReference>
<gene>
    <name evidence="3" type="ORF">IFM46972_00740</name>
</gene>
<name>A0A8H3N7P1_9EURO</name>
<dbReference type="InterPro" id="IPR005061">
    <property type="entry name" value="Ist1"/>
</dbReference>
<feature type="compositionally biased region" description="Basic and acidic residues" evidence="2">
    <location>
        <begin position="128"/>
        <end position="138"/>
    </location>
</feature>
<comment type="caution">
    <text evidence="3">The sequence shown here is derived from an EMBL/GenBank/DDBJ whole genome shotgun (WGS) entry which is preliminary data.</text>
</comment>
<dbReference type="AlphaFoldDB" id="A0A8H3N7P1"/>
<dbReference type="GO" id="GO:0015031">
    <property type="term" value="P:protein transport"/>
    <property type="evidence" value="ECO:0007669"/>
    <property type="project" value="InterPro"/>
</dbReference>
<feature type="region of interest" description="Disordered" evidence="2">
    <location>
        <begin position="172"/>
        <end position="207"/>
    </location>
</feature>
<proteinExistence type="inferred from homology"/>
<feature type="compositionally biased region" description="Low complexity" evidence="2">
    <location>
        <begin position="7"/>
        <end position="22"/>
    </location>
</feature>
<evidence type="ECO:0000256" key="1">
    <source>
        <dbReference type="ARBA" id="ARBA00005536"/>
    </source>
</evidence>
<organism evidence="3 4">
    <name type="scientific">Aspergillus udagawae</name>
    <dbReference type="NCBI Taxonomy" id="91492"/>
    <lineage>
        <taxon>Eukaryota</taxon>
        <taxon>Fungi</taxon>
        <taxon>Dikarya</taxon>
        <taxon>Ascomycota</taxon>
        <taxon>Pezizomycotina</taxon>
        <taxon>Eurotiomycetes</taxon>
        <taxon>Eurotiomycetidae</taxon>
        <taxon>Eurotiales</taxon>
        <taxon>Aspergillaceae</taxon>
        <taxon>Aspergillus</taxon>
        <taxon>Aspergillus subgen. Fumigati</taxon>
    </lineage>
</organism>
<feature type="region of interest" description="Disordered" evidence="2">
    <location>
        <begin position="301"/>
        <end position="435"/>
    </location>
</feature>
<evidence type="ECO:0000256" key="2">
    <source>
        <dbReference type="SAM" id="MobiDB-lite"/>
    </source>
</evidence>
<feature type="compositionally biased region" description="Acidic residues" evidence="2">
    <location>
        <begin position="196"/>
        <end position="205"/>
    </location>
</feature>
<protein>
    <submittedName>
        <fullName evidence="3">Vacuolar protein sorting-associated protein IST1</fullName>
    </submittedName>
</protein>
<dbReference type="InterPro" id="IPR042277">
    <property type="entry name" value="IST1-like"/>
</dbReference>
<dbReference type="PANTHER" id="PTHR12161">
    <property type="entry name" value="IST1 FAMILY MEMBER"/>
    <property type="match status" value="1"/>
</dbReference>
<feature type="region of interest" description="Disordered" evidence="2">
    <location>
        <begin position="1"/>
        <end position="22"/>
    </location>
</feature>
<accession>A0A8H3N7P1</accession>
<dbReference type="Gene3D" id="1.20.1260.60">
    <property type="entry name" value="Vacuolar protein sorting-associated protein Ist1"/>
    <property type="match status" value="1"/>
</dbReference>
<sequence length="435" mass="47004">MPPSVQTTYPAYPTPSTTTTPLQNEITKTNTASKSKLTSTLRLLIPRLRLLQKKDNASSVIQRRELAALLDEGRETSARIRVENVIATDIAVEVMEMVELYCELLLARANVLDQLAFGEKGARARSRAKEALKAEMGAHGHGHGQGHAQGHAQAQGASDAASKSFLGFSLFAGSGSKKQTHSPEGTPGRGRKTEAEEAAADDEEQTPSYIDAALDEAAAVIFYSWPRFPHDVRELTMLRGMLAERWGKEFMTLAQDNKLLDVRVPERLVKGLRVKPPAQELVESYLMEIAKAYGSSWGARAQSQSENELGEAPPEFVGDQPGDADQRGDGDGDAAVPSTPTRPVNMAEARRASETSELNRATPPRGFQSVKSPVSVAPPGPRSDNPNPRVKVPGSENQSETQVEGPPRARNGNAGGSGSIPELDELTRRFAALRR</sequence>
<evidence type="ECO:0000313" key="4">
    <source>
        <dbReference type="Proteomes" id="UP000465221"/>
    </source>
</evidence>
<comment type="similarity">
    <text evidence="1">Belongs to the IST1 family.</text>
</comment>
<dbReference type="PANTHER" id="PTHR12161:SF5">
    <property type="entry name" value="IST1 HOMOLOG"/>
    <property type="match status" value="1"/>
</dbReference>
<evidence type="ECO:0000313" key="3">
    <source>
        <dbReference type="EMBL" id="GFF23595.1"/>
    </source>
</evidence>
<reference evidence="3 4" key="1">
    <citation type="submission" date="2020-01" db="EMBL/GenBank/DDBJ databases">
        <title>Draft genome sequence of Aspergillus udagawae IFM 46972.</title>
        <authorList>
            <person name="Takahashi H."/>
            <person name="Yaguchi T."/>
        </authorList>
    </citation>
    <scope>NUCLEOTIDE SEQUENCE [LARGE SCALE GENOMIC DNA]</scope>
    <source>
        <strain evidence="3 4">IFM 46972</strain>
    </source>
</reference>
<dbReference type="Proteomes" id="UP000465221">
    <property type="component" value="Unassembled WGS sequence"/>
</dbReference>